<dbReference type="SMART" id="SM00774">
    <property type="entry name" value="WRKY"/>
    <property type="match status" value="1"/>
</dbReference>
<protein>
    <recommendedName>
        <fullName evidence="7">WRKY domain-containing protein</fullName>
    </recommendedName>
</protein>
<evidence type="ECO:0000256" key="5">
    <source>
        <dbReference type="ARBA" id="ARBA00023242"/>
    </source>
</evidence>
<evidence type="ECO:0000313" key="8">
    <source>
        <dbReference type="EMBL" id="KAK9283367.1"/>
    </source>
</evidence>
<organism evidence="8 9">
    <name type="scientific">Liquidambar formosana</name>
    <name type="common">Formosan gum</name>
    <dbReference type="NCBI Taxonomy" id="63359"/>
    <lineage>
        <taxon>Eukaryota</taxon>
        <taxon>Viridiplantae</taxon>
        <taxon>Streptophyta</taxon>
        <taxon>Embryophyta</taxon>
        <taxon>Tracheophyta</taxon>
        <taxon>Spermatophyta</taxon>
        <taxon>Magnoliopsida</taxon>
        <taxon>eudicotyledons</taxon>
        <taxon>Gunneridae</taxon>
        <taxon>Pentapetalae</taxon>
        <taxon>Saxifragales</taxon>
        <taxon>Altingiaceae</taxon>
        <taxon>Liquidambar</taxon>
    </lineage>
</organism>
<dbReference type="Pfam" id="PF03106">
    <property type="entry name" value="WRKY"/>
    <property type="match status" value="1"/>
</dbReference>
<dbReference type="InterPro" id="IPR036576">
    <property type="entry name" value="WRKY_dom_sf"/>
</dbReference>
<dbReference type="InterPro" id="IPR044810">
    <property type="entry name" value="WRKY_plant"/>
</dbReference>
<dbReference type="PANTHER" id="PTHR31282">
    <property type="entry name" value="WRKY TRANSCRIPTION FACTOR 21-RELATED"/>
    <property type="match status" value="1"/>
</dbReference>
<dbReference type="GO" id="GO:0043565">
    <property type="term" value="F:sequence-specific DNA binding"/>
    <property type="evidence" value="ECO:0007669"/>
    <property type="project" value="InterPro"/>
</dbReference>
<dbReference type="InterPro" id="IPR003657">
    <property type="entry name" value="WRKY_dom"/>
</dbReference>
<proteinExistence type="predicted"/>
<keyword evidence="5" id="KW-0539">Nucleus</keyword>
<keyword evidence="2" id="KW-0805">Transcription regulation</keyword>
<dbReference type="Proteomes" id="UP001415857">
    <property type="component" value="Unassembled WGS sequence"/>
</dbReference>
<dbReference type="SUPFAM" id="SSF118290">
    <property type="entry name" value="WRKY DNA-binding domain"/>
    <property type="match status" value="1"/>
</dbReference>
<dbReference type="GO" id="GO:0003700">
    <property type="term" value="F:DNA-binding transcription factor activity"/>
    <property type="evidence" value="ECO:0007669"/>
    <property type="project" value="InterPro"/>
</dbReference>
<evidence type="ECO:0000313" key="9">
    <source>
        <dbReference type="Proteomes" id="UP001415857"/>
    </source>
</evidence>
<comment type="caution">
    <text evidence="8">The sequence shown here is derived from an EMBL/GenBank/DDBJ whole genome shotgun (WGS) entry which is preliminary data.</text>
</comment>
<keyword evidence="9" id="KW-1185">Reference proteome</keyword>
<evidence type="ECO:0000256" key="6">
    <source>
        <dbReference type="SAM" id="MobiDB-lite"/>
    </source>
</evidence>
<accession>A0AAP0RWU3</accession>
<feature type="region of interest" description="Disordered" evidence="6">
    <location>
        <begin position="68"/>
        <end position="112"/>
    </location>
</feature>
<dbReference type="PROSITE" id="PS50811">
    <property type="entry name" value="WRKY"/>
    <property type="match status" value="1"/>
</dbReference>
<keyword evidence="4" id="KW-0804">Transcription</keyword>
<evidence type="ECO:0000259" key="7">
    <source>
        <dbReference type="PROSITE" id="PS50811"/>
    </source>
</evidence>
<feature type="domain" description="WRKY" evidence="7">
    <location>
        <begin position="126"/>
        <end position="184"/>
    </location>
</feature>
<comment type="subcellular location">
    <subcellularLocation>
        <location evidence="1">Nucleus</location>
    </subcellularLocation>
</comment>
<dbReference type="EMBL" id="JBBPBK010000006">
    <property type="protein sequence ID" value="KAK9283367.1"/>
    <property type="molecule type" value="Genomic_DNA"/>
</dbReference>
<feature type="compositionally biased region" description="Basic and acidic residues" evidence="6">
    <location>
        <begin position="89"/>
        <end position="108"/>
    </location>
</feature>
<dbReference type="GO" id="GO:0005634">
    <property type="term" value="C:nucleus"/>
    <property type="evidence" value="ECO:0007669"/>
    <property type="project" value="UniProtKB-SubCell"/>
</dbReference>
<feature type="compositionally biased region" description="Polar residues" evidence="6">
    <location>
        <begin position="76"/>
        <end position="88"/>
    </location>
</feature>
<evidence type="ECO:0000256" key="2">
    <source>
        <dbReference type="ARBA" id="ARBA00023015"/>
    </source>
</evidence>
<sequence>MGSTWPEKSSIDRKKLMEELVQGREFAAQLQTIIRKPFGDHGSLSAEELVEKMLRSFTETLSALNSSKSGEVCQIPETSHVGSPPSNDRVSEDSGESKKRSGLKDRRTGCKRRKTSQTWTIFSPSIEDGYGWRKYGQKGILNAKYPRSYFRCTHKHDLGCRATKQVQKIEEEPQTYRTTYIGHHTCKDTLNRMISDSDPEESHYVIGFDSKIQIKHNHPPSSSLVKKEYKEESPSDPSADNLTSLGSILLPDSMDLESAGTAMVLPPGMAGTDSGDVGSGAYSCTATSCHSLDMDFLVGSVDCDHYFHFDETEFLYT</sequence>
<keyword evidence="3" id="KW-0238">DNA-binding</keyword>
<dbReference type="Gene3D" id="2.20.25.80">
    <property type="entry name" value="WRKY domain"/>
    <property type="match status" value="1"/>
</dbReference>
<gene>
    <name evidence="8" type="ORF">L1049_011609</name>
</gene>
<evidence type="ECO:0000256" key="3">
    <source>
        <dbReference type="ARBA" id="ARBA00023125"/>
    </source>
</evidence>
<name>A0AAP0RWU3_LIQFO</name>
<dbReference type="AlphaFoldDB" id="A0AAP0RWU3"/>
<evidence type="ECO:0000256" key="4">
    <source>
        <dbReference type="ARBA" id="ARBA00023163"/>
    </source>
</evidence>
<evidence type="ECO:0000256" key="1">
    <source>
        <dbReference type="ARBA" id="ARBA00004123"/>
    </source>
</evidence>
<reference evidence="8 9" key="1">
    <citation type="journal article" date="2024" name="Plant J.">
        <title>Genome sequences and population genomics reveal climatic adaptation and genomic divergence between two closely related sweetgum species.</title>
        <authorList>
            <person name="Xu W.Q."/>
            <person name="Ren C.Q."/>
            <person name="Zhang X.Y."/>
            <person name="Comes H.P."/>
            <person name="Liu X.H."/>
            <person name="Li Y.G."/>
            <person name="Kettle C.J."/>
            <person name="Jalonen R."/>
            <person name="Gaisberger H."/>
            <person name="Ma Y.Z."/>
            <person name="Qiu Y.X."/>
        </authorList>
    </citation>
    <scope>NUCLEOTIDE SEQUENCE [LARGE SCALE GENOMIC DNA]</scope>
    <source>
        <strain evidence="8">Hangzhou</strain>
    </source>
</reference>